<keyword evidence="5" id="KW-1185">Reference proteome</keyword>
<feature type="coiled-coil region" evidence="1">
    <location>
        <begin position="92"/>
        <end position="119"/>
    </location>
</feature>
<feature type="transmembrane region" description="Helical" evidence="3">
    <location>
        <begin position="466"/>
        <end position="486"/>
    </location>
</feature>
<sequence>MEERAALLREAKRAAIVKELRDLRLSDPSVPLVSELDIDQPNDIPLLELDEADPEPLVGGEGMEEEEDQAIAGPSLSGTSYHMDQERPGPSGVNFEARIQRLEARLTSLERSHALLLKKCRSLQVAPAPVAPTSAQKGEHVDKLQNADFLITGGGLQTVPARGADQAKGPEQCQAVSHSLRFCRYMAQGVAADCLTRSVRFLNRLDHLRGYPTYLAQKGYKSTTIKNMMTNVIMFLRHVGKRFPRKTCLRPAEAKNIEYELQRIQRDIQREVLVHRQKILRKKSADQLDATDSVHFLARAKTAIGEILCREDPDEVHGLGMGYILAYLAIVTGHRAVVFHHTTKESVHNADSWKSGTRFQVLVPVLLVLVLVGGAGAGAVLVLVRLLLVPVLLVLVRLVRLVPVRLVPVVLRLVLVRLVLVLLVLVLLVLVRLVPVRLVLVLLVPVLLVPVLLVLVRLVLVRLVPVLLVLVRLVLVLLVLVLLVLVRLVPVRESWSVNVNALNTVTPARRQTAARSPEENTTGHITGNRVGERGHPGVCSRHGVSRGMTLLCSRAHSDYVS</sequence>
<reference evidence="4 5" key="1">
    <citation type="submission" date="2024-04" db="EMBL/GenBank/DDBJ databases">
        <authorList>
            <person name="Waldvogel A.-M."/>
            <person name="Schoenle A."/>
        </authorList>
    </citation>
    <scope>NUCLEOTIDE SEQUENCE [LARGE SCALE GENOMIC DNA]</scope>
</reference>
<feature type="region of interest" description="Disordered" evidence="2">
    <location>
        <begin position="510"/>
        <end position="542"/>
    </location>
</feature>
<evidence type="ECO:0000256" key="2">
    <source>
        <dbReference type="SAM" id="MobiDB-lite"/>
    </source>
</evidence>
<feature type="transmembrane region" description="Helical" evidence="3">
    <location>
        <begin position="438"/>
        <end position="460"/>
    </location>
</feature>
<dbReference type="AlphaFoldDB" id="A0AAV2JPX7"/>
<evidence type="ECO:0000256" key="1">
    <source>
        <dbReference type="SAM" id="Coils"/>
    </source>
</evidence>
<keyword evidence="3" id="KW-0472">Membrane</keyword>
<evidence type="ECO:0000313" key="4">
    <source>
        <dbReference type="EMBL" id="CAL1578691.1"/>
    </source>
</evidence>
<keyword evidence="3" id="KW-1133">Transmembrane helix</keyword>
<keyword evidence="3" id="KW-0812">Transmembrane</keyword>
<proteinExistence type="predicted"/>
<protein>
    <submittedName>
        <fullName evidence="4">Uncharacterized protein</fullName>
    </submittedName>
</protein>
<feature type="transmembrane region" description="Helical" evidence="3">
    <location>
        <begin position="409"/>
        <end position="431"/>
    </location>
</feature>
<organism evidence="4 5">
    <name type="scientific">Knipowitschia caucasica</name>
    <name type="common">Caucasian dwarf goby</name>
    <name type="synonym">Pomatoschistus caucasicus</name>
    <dbReference type="NCBI Taxonomy" id="637954"/>
    <lineage>
        <taxon>Eukaryota</taxon>
        <taxon>Metazoa</taxon>
        <taxon>Chordata</taxon>
        <taxon>Craniata</taxon>
        <taxon>Vertebrata</taxon>
        <taxon>Euteleostomi</taxon>
        <taxon>Actinopterygii</taxon>
        <taxon>Neopterygii</taxon>
        <taxon>Teleostei</taxon>
        <taxon>Neoteleostei</taxon>
        <taxon>Acanthomorphata</taxon>
        <taxon>Gobiaria</taxon>
        <taxon>Gobiiformes</taxon>
        <taxon>Gobioidei</taxon>
        <taxon>Gobiidae</taxon>
        <taxon>Gobiinae</taxon>
        <taxon>Knipowitschia</taxon>
    </lineage>
</organism>
<keyword evidence="1" id="KW-0175">Coiled coil</keyword>
<feature type="transmembrane region" description="Helical" evidence="3">
    <location>
        <begin position="361"/>
        <end position="389"/>
    </location>
</feature>
<feature type="region of interest" description="Disordered" evidence="2">
    <location>
        <begin position="73"/>
        <end position="92"/>
    </location>
</feature>
<name>A0AAV2JPX7_KNICA</name>
<dbReference type="Proteomes" id="UP001497482">
    <property type="component" value="Chromosome 13"/>
</dbReference>
<evidence type="ECO:0000256" key="3">
    <source>
        <dbReference type="SAM" id="Phobius"/>
    </source>
</evidence>
<dbReference type="EMBL" id="OZ035835">
    <property type="protein sequence ID" value="CAL1578691.1"/>
    <property type="molecule type" value="Genomic_DNA"/>
</dbReference>
<evidence type="ECO:0000313" key="5">
    <source>
        <dbReference type="Proteomes" id="UP001497482"/>
    </source>
</evidence>
<accession>A0AAV2JPX7</accession>
<gene>
    <name evidence="4" type="ORF">KC01_LOCUS9812</name>
</gene>